<accession>A0AAP6MLV2</accession>
<dbReference type="EMBL" id="JAYGII010000031">
    <property type="protein sequence ID" value="MEA5446415.1"/>
    <property type="molecule type" value="Genomic_DNA"/>
</dbReference>
<feature type="non-terminal residue" evidence="1">
    <location>
        <position position="27"/>
    </location>
</feature>
<name>A0AAP6MLV2_9GAMM</name>
<proteinExistence type="predicted"/>
<keyword evidence="2" id="KW-1185">Reference proteome</keyword>
<dbReference type="AlphaFoldDB" id="A0AAP6MLV2"/>
<protein>
    <submittedName>
        <fullName evidence="1">YciK family oxidoreductase</fullName>
    </submittedName>
</protein>
<sequence>MRNYEAPADLLKDRIILVTGAGDGIGS</sequence>
<comment type="caution">
    <text evidence="1">The sequence shown here is derived from an EMBL/GenBank/DDBJ whole genome shotgun (WGS) entry which is preliminary data.</text>
</comment>
<dbReference type="Proteomes" id="UP001302316">
    <property type="component" value="Unassembled WGS sequence"/>
</dbReference>
<reference evidence="1 2" key="1">
    <citation type="submission" date="2023-12" db="EMBL/GenBank/DDBJ databases">
        <title>Whole-genome sequencing of halo(alkali)philic microorganisms from hypersaline lakes.</title>
        <authorList>
            <person name="Sorokin D.Y."/>
            <person name="Merkel A.Y."/>
            <person name="Messina E."/>
            <person name="Yakimov M."/>
        </authorList>
    </citation>
    <scope>NUCLEOTIDE SEQUENCE [LARGE SCALE GENOMIC DNA]</scope>
    <source>
        <strain evidence="1 2">AB-CW1</strain>
    </source>
</reference>
<evidence type="ECO:0000313" key="2">
    <source>
        <dbReference type="Proteomes" id="UP001302316"/>
    </source>
</evidence>
<gene>
    <name evidence="1" type="ORF">VCB98_11350</name>
</gene>
<organism evidence="1 2">
    <name type="scientific">Natronospira elongata</name>
    <dbReference type="NCBI Taxonomy" id="3110268"/>
    <lineage>
        <taxon>Bacteria</taxon>
        <taxon>Pseudomonadati</taxon>
        <taxon>Pseudomonadota</taxon>
        <taxon>Gammaproteobacteria</taxon>
        <taxon>Natronospirales</taxon>
        <taxon>Natronospiraceae</taxon>
        <taxon>Natronospira</taxon>
    </lineage>
</organism>
<evidence type="ECO:0000313" key="1">
    <source>
        <dbReference type="EMBL" id="MEA5446415.1"/>
    </source>
</evidence>